<feature type="transmembrane region" description="Helical" evidence="6">
    <location>
        <begin position="37"/>
        <end position="56"/>
    </location>
</feature>
<dbReference type="EMBL" id="CP113088">
    <property type="protein sequence ID" value="WAC03785.1"/>
    <property type="molecule type" value="Genomic_DNA"/>
</dbReference>
<dbReference type="PANTHER" id="PTHR30250">
    <property type="entry name" value="PST FAMILY PREDICTED COLANIC ACID TRANSPORTER"/>
    <property type="match status" value="1"/>
</dbReference>
<organism evidence="7 8">
    <name type="scientific">Lacinutrix neustonica</name>
    <dbReference type="NCBI Taxonomy" id="2980107"/>
    <lineage>
        <taxon>Bacteria</taxon>
        <taxon>Pseudomonadati</taxon>
        <taxon>Bacteroidota</taxon>
        <taxon>Flavobacteriia</taxon>
        <taxon>Flavobacteriales</taxon>
        <taxon>Flavobacteriaceae</taxon>
        <taxon>Lacinutrix</taxon>
    </lineage>
</organism>
<gene>
    <name evidence="7" type="ORF">N7U66_10400</name>
</gene>
<evidence type="ECO:0000256" key="4">
    <source>
        <dbReference type="ARBA" id="ARBA00022989"/>
    </source>
</evidence>
<dbReference type="GO" id="GO:0005886">
    <property type="term" value="C:plasma membrane"/>
    <property type="evidence" value="ECO:0007669"/>
    <property type="project" value="UniProtKB-SubCell"/>
</dbReference>
<feature type="transmembrane region" description="Helical" evidence="6">
    <location>
        <begin position="330"/>
        <end position="348"/>
    </location>
</feature>
<protein>
    <submittedName>
        <fullName evidence="7">Uncharacterized protein</fullName>
    </submittedName>
</protein>
<evidence type="ECO:0000256" key="3">
    <source>
        <dbReference type="ARBA" id="ARBA00022692"/>
    </source>
</evidence>
<dbReference type="InterPro" id="IPR050833">
    <property type="entry name" value="Poly_Biosynth_Transport"/>
</dbReference>
<feature type="transmembrane region" description="Helical" evidence="6">
    <location>
        <begin position="133"/>
        <end position="151"/>
    </location>
</feature>
<keyword evidence="3 6" id="KW-0812">Transmembrane</keyword>
<feature type="transmembrane region" description="Helical" evidence="6">
    <location>
        <begin position="229"/>
        <end position="248"/>
    </location>
</feature>
<comment type="subcellular location">
    <subcellularLocation>
        <location evidence="1">Cell membrane</location>
        <topology evidence="1">Multi-pass membrane protein</topology>
    </subcellularLocation>
</comment>
<name>A0A9E8SIL2_9FLAO</name>
<evidence type="ECO:0000256" key="6">
    <source>
        <dbReference type="SAM" id="Phobius"/>
    </source>
</evidence>
<feature type="transmembrane region" description="Helical" evidence="6">
    <location>
        <begin position="12"/>
        <end position="31"/>
    </location>
</feature>
<evidence type="ECO:0000256" key="2">
    <source>
        <dbReference type="ARBA" id="ARBA00022475"/>
    </source>
</evidence>
<dbReference type="Proteomes" id="UP001164705">
    <property type="component" value="Chromosome"/>
</dbReference>
<feature type="transmembrane region" description="Helical" evidence="6">
    <location>
        <begin position="157"/>
        <end position="175"/>
    </location>
</feature>
<dbReference type="RefSeq" id="WP_267678421.1">
    <property type="nucleotide sequence ID" value="NZ_CP113088.1"/>
</dbReference>
<feature type="transmembrane region" description="Helical" evidence="6">
    <location>
        <begin position="104"/>
        <end position="126"/>
    </location>
</feature>
<evidence type="ECO:0000313" key="8">
    <source>
        <dbReference type="Proteomes" id="UP001164705"/>
    </source>
</evidence>
<dbReference type="PANTHER" id="PTHR30250:SF11">
    <property type="entry name" value="O-ANTIGEN TRANSPORTER-RELATED"/>
    <property type="match status" value="1"/>
</dbReference>
<dbReference type="KEGG" id="lnu:N7U66_10400"/>
<sequence>MSRLLTIGMNTIRGFANPAFNFLIVIFGVKIFGKNDWASLINVMIWVFFLTFILGWGNRDHLLREYSKAPGKMYDAFFSNLLSRSLLLPLALLLFLFFPVHIALWAVLLVVLTFAYASLSTLIIYYQNFSAQLLAEAAAFIIIFGSVFYFETFDLEIFLIVYTIAIVTKLVVLTVQMNFWKEQFSATLSIQEFKSGFPFFVLGLSGWLMSKVDIYIVDFYLHQSQLAEYQLLITAFLMLQALASYITIPFTKHIYRVSDKVVQKMKNKLYTAALPLTSFGVFSIWIILEKFVKLGFTYHYYVLGSLIALPCYFYTLNIMELIKAHKESTIIYISLFGFFINISLIFLLIETYEILGVLISVCITQWMMLLVYKALKTTALKTTALKTTALK</sequence>
<evidence type="ECO:0000313" key="7">
    <source>
        <dbReference type="EMBL" id="WAC03785.1"/>
    </source>
</evidence>
<feature type="transmembrane region" description="Helical" evidence="6">
    <location>
        <begin position="354"/>
        <end position="372"/>
    </location>
</feature>
<reference evidence="7" key="1">
    <citation type="submission" date="2022-11" db="EMBL/GenBank/DDBJ databases">
        <title>Lacinutrix neustonica HL-RS19T sp. nov., isolated from the surface microlayer sample of brackish Lake Shihwa.</title>
        <authorList>
            <person name="Choi J.Y."/>
            <person name="Hwang C.Y."/>
        </authorList>
    </citation>
    <scope>NUCLEOTIDE SEQUENCE</scope>
    <source>
        <strain evidence="7">HL-RS19</strain>
    </source>
</reference>
<keyword evidence="4 6" id="KW-1133">Transmembrane helix</keyword>
<feature type="transmembrane region" description="Helical" evidence="6">
    <location>
        <begin position="196"/>
        <end position="217"/>
    </location>
</feature>
<feature type="transmembrane region" description="Helical" evidence="6">
    <location>
        <begin position="300"/>
        <end position="318"/>
    </location>
</feature>
<evidence type="ECO:0000256" key="5">
    <source>
        <dbReference type="ARBA" id="ARBA00023136"/>
    </source>
</evidence>
<feature type="transmembrane region" description="Helical" evidence="6">
    <location>
        <begin position="269"/>
        <end position="288"/>
    </location>
</feature>
<keyword evidence="8" id="KW-1185">Reference proteome</keyword>
<evidence type="ECO:0000256" key="1">
    <source>
        <dbReference type="ARBA" id="ARBA00004651"/>
    </source>
</evidence>
<feature type="transmembrane region" description="Helical" evidence="6">
    <location>
        <begin position="77"/>
        <end position="98"/>
    </location>
</feature>
<keyword evidence="5 6" id="KW-0472">Membrane</keyword>
<accession>A0A9E8SIL2</accession>
<keyword evidence="2" id="KW-1003">Cell membrane</keyword>
<proteinExistence type="predicted"/>
<dbReference type="AlphaFoldDB" id="A0A9E8SIL2"/>